<proteinExistence type="predicted"/>
<gene>
    <name evidence="4" type="ORF">QBC38DRAFT_469102</name>
</gene>
<evidence type="ECO:0000313" key="5">
    <source>
        <dbReference type="Proteomes" id="UP001301958"/>
    </source>
</evidence>
<dbReference type="PROSITE" id="PS00463">
    <property type="entry name" value="ZN2_CY6_FUNGAL_1"/>
    <property type="match status" value="1"/>
</dbReference>
<dbReference type="Pfam" id="PF00172">
    <property type="entry name" value="Zn_clus"/>
    <property type="match status" value="1"/>
</dbReference>
<dbReference type="InterPro" id="IPR001138">
    <property type="entry name" value="Zn2Cys6_DnaBD"/>
</dbReference>
<keyword evidence="1" id="KW-0539">Nucleus</keyword>
<reference evidence="4" key="2">
    <citation type="submission" date="2023-05" db="EMBL/GenBank/DDBJ databases">
        <authorList>
            <consortium name="Lawrence Berkeley National Laboratory"/>
            <person name="Steindorff A."/>
            <person name="Hensen N."/>
            <person name="Bonometti L."/>
            <person name="Westerberg I."/>
            <person name="Brannstrom I.O."/>
            <person name="Guillou S."/>
            <person name="Cros-Aarteil S."/>
            <person name="Calhoun S."/>
            <person name="Haridas S."/>
            <person name="Kuo A."/>
            <person name="Mondo S."/>
            <person name="Pangilinan J."/>
            <person name="Riley R."/>
            <person name="Labutti K."/>
            <person name="Andreopoulos B."/>
            <person name="Lipzen A."/>
            <person name="Chen C."/>
            <person name="Yanf M."/>
            <person name="Daum C."/>
            <person name="Ng V."/>
            <person name="Clum A."/>
            <person name="Ohm R."/>
            <person name="Martin F."/>
            <person name="Silar P."/>
            <person name="Natvig D."/>
            <person name="Lalanne C."/>
            <person name="Gautier V."/>
            <person name="Ament-Velasquez S.L."/>
            <person name="Kruys A."/>
            <person name="Hutchinson M.I."/>
            <person name="Powell A.J."/>
            <person name="Barry K."/>
            <person name="Miller A.N."/>
            <person name="Grigoriev I.V."/>
            <person name="Debuchy R."/>
            <person name="Gladieux P."/>
            <person name="Thoren M.H."/>
            <person name="Johannesson H."/>
        </authorList>
    </citation>
    <scope>NUCLEOTIDE SEQUENCE</scope>
    <source>
        <strain evidence="4">CBS 990.96</strain>
    </source>
</reference>
<dbReference type="InterPro" id="IPR036864">
    <property type="entry name" value="Zn2-C6_fun-type_DNA-bd_sf"/>
</dbReference>
<reference evidence="4" key="1">
    <citation type="journal article" date="2023" name="Mol. Phylogenet. Evol.">
        <title>Genome-scale phylogeny and comparative genomics of the fungal order Sordariales.</title>
        <authorList>
            <person name="Hensen N."/>
            <person name="Bonometti L."/>
            <person name="Westerberg I."/>
            <person name="Brannstrom I.O."/>
            <person name="Guillou S."/>
            <person name="Cros-Aarteil S."/>
            <person name="Calhoun S."/>
            <person name="Haridas S."/>
            <person name="Kuo A."/>
            <person name="Mondo S."/>
            <person name="Pangilinan J."/>
            <person name="Riley R."/>
            <person name="LaButti K."/>
            <person name="Andreopoulos B."/>
            <person name="Lipzen A."/>
            <person name="Chen C."/>
            <person name="Yan M."/>
            <person name="Daum C."/>
            <person name="Ng V."/>
            <person name="Clum A."/>
            <person name="Steindorff A."/>
            <person name="Ohm R.A."/>
            <person name="Martin F."/>
            <person name="Silar P."/>
            <person name="Natvig D.O."/>
            <person name="Lalanne C."/>
            <person name="Gautier V."/>
            <person name="Ament-Velasquez S.L."/>
            <person name="Kruys A."/>
            <person name="Hutchinson M.I."/>
            <person name="Powell A.J."/>
            <person name="Barry K."/>
            <person name="Miller A.N."/>
            <person name="Grigoriev I.V."/>
            <person name="Debuchy R."/>
            <person name="Gladieux P."/>
            <person name="Hiltunen Thoren M."/>
            <person name="Johannesson H."/>
        </authorList>
    </citation>
    <scope>NUCLEOTIDE SEQUENCE</scope>
    <source>
        <strain evidence="4">CBS 990.96</strain>
    </source>
</reference>
<dbReference type="GO" id="GO:0000981">
    <property type="term" value="F:DNA-binding transcription factor activity, RNA polymerase II-specific"/>
    <property type="evidence" value="ECO:0007669"/>
    <property type="project" value="InterPro"/>
</dbReference>
<evidence type="ECO:0000313" key="4">
    <source>
        <dbReference type="EMBL" id="KAK4230574.1"/>
    </source>
</evidence>
<organism evidence="4 5">
    <name type="scientific">Podospora fimiseda</name>
    <dbReference type="NCBI Taxonomy" id="252190"/>
    <lineage>
        <taxon>Eukaryota</taxon>
        <taxon>Fungi</taxon>
        <taxon>Dikarya</taxon>
        <taxon>Ascomycota</taxon>
        <taxon>Pezizomycotina</taxon>
        <taxon>Sordariomycetes</taxon>
        <taxon>Sordariomycetidae</taxon>
        <taxon>Sordariales</taxon>
        <taxon>Podosporaceae</taxon>
        <taxon>Podospora</taxon>
    </lineage>
</organism>
<name>A0AAN7BVT7_9PEZI</name>
<feature type="region of interest" description="Disordered" evidence="2">
    <location>
        <begin position="138"/>
        <end position="178"/>
    </location>
</feature>
<dbReference type="Gene3D" id="4.10.240.10">
    <property type="entry name" value="Zn(2)-C6 fungal-type DNA-binding domain"/>
    <property type="match status" value="1"/>
</dbReference>
<evidence type="ECO:0000256" key="1">
    <source>
        <dbReference type="ARBA" id="ARBA00023242"/>
    </source>
</evidence>
<dbReference type="EMBL" id="MU865298">
    <property type="protein sequence ID" value="KAK4230574.1"/>
    <property type="molecule type" value="Genomic_DNA"/>
</dbReference>
<evidence type="ECO:0000256" key="2">
    <source>
        <dbReference type="SAM" id="MobiDB-lite"/>
    </source>
</evidence>
<accession>A0AAN7BVT7</accession>
<dbReference type="AlphaFoldDB" id="A0AAN7BVT7"/>
<dbReference type="Proteomes" id="UP001301958">
    <property type="component" value="Unassembled WGS sequence"/>
</dbReference>
<feature type="region of interest" description="Disordered" evidence="2">
    <location>
        <begin position="1"/>
        <end position="23"/>
    </location>
</feature>
<dbReference type="PROSITE" id="PS50048">
    <property type="entry name" value="ZN2_CY6_FUNGAL_2"/>
    <property type="match status" value="1"/>
</dbReference>
<feature type="region of interest" description="Disordered" evidence="2">
    <location>
        <begin position="51"/>
        <end position="94"/>
    </location>
</feature>
<dbReference type="SMART" id="SM00066">
    <property type="entry name" value="GAL4"/>
    <property type="match status" value="1"/>
</dbReference>
<sequence length="526" mass="57008">MESENNTKRLASGQQKRRACDECRGRKLACSKELEGCARCKREGIQCVYSPQKQMGRPRKRAHVENTPPETRKDEQPVQQKPLPPQPPAVSISPQTFVMPDFDVTMGMDLEMSFLDMNNADINFFDLLEPGADFAFTQDCSTAPPPEPATFTFPPSSSSSSSSSPSNQPPPSAPAACPTNYNPSAGFWPIGTQIANIDFNANPYQLAPPEPNPEFTHEDVTNLIANELAEYNDYLTANDRVPSLSPGSSPGGPSPPSSSSEAPTSHPSPDSSSNPAPSCSCLASLYLALENLKTISNVSVTQAMRITRASSRAAHDCVLCPVCGNLPLPLASDDLTNPPISAIQSMMMLGAILPSLSNAYMQILTMVDNETAAAEKARRRIQFTLNEYGGVWGVLQDQEPYPCDAADKLEGAVLEPQLWRLTVRSLLKLDVYGIEESRRVVCKDMRHVGLKDIIGMMEERSRNRHEMLDELIAAGQIKAGPGYVPLGGKGENGEENKSGWGWGGAKPTCLSIIDVAKRSMADLVIP</sequence>
<feature type="domain" description="Zn(2)-C6 fungal-type" evidence="3">
    <location>
        <begin position="19"/>
        <end position="49"/>
    </location>
</feature>
<keyword evidence="5" id="KW-1185">Reference proteome</keyword>
<feature type="region of interest" description="Disordered" evidence="2">
    <location>
        <begin position="238"/>
        <end position="274"/>
    </location>
</feature>
<dbReference type="SUPFAM" id="SSF57701">
    <property type="entry name" value="Zn2/Cys6 DNA-binding domain"/>
    <property type="match status" value="1"/>
</dbReference>
<comment type="caution">
    <text evidence="4">The sequence shown here is derived from an EMBL/GenBank/DDBJ whole genome shotgun (WGS) entry which is preliminary data.</text>
</comment>
<protein>
    <recommendedName>
        <fullName evidence="3">Zn(2)-C6 fungal-type domain-containing protein</fullName>
    </recommendedName>
</protein>
<feature type="compositionally biased region" description="Low complexity" evidence="2">
    <location>
        <begin position="257"/>
        <end position="274"/>
    </location>
</feature>
<dbReference type="GO" id="GO:0008270">
    <property type="term" value="F:zinc ion binding"/>
    <property type="evidence" value="ECO:0007669"/>
    <property type="project" value="InterPro"/>
</dbReference>
<feature type="compositionally biased region" description="Low complexity" evidence="2">
    <location>
        <begin position="149"/>
        <end position="166"/>
    </location>
</feature>
<evidence type="ECO:0000259" key="3">
    <source>
        <dbReference type="PROSITE" id="PS50048"/>
    </source>
</evidence>
<dbReference type="CDD" id="cd00067">
    <property type="entry name" value="GAL4"/>
    <property type="match status" value="1"/>
</dbReference>